<name>A0A7J6YI19_TRYCR</name>
<comment type="caution">
    <text evidence="3">The sequence shown here is derived from an EMBL/GenBank/DDBJ whole genome shotgun (WGS) entry which is preliminary data.</text>
</comment>
<reference evidence="3 4" key="1">
    <citation type="journal article" date="2019" name="Genome Biol. Evol.">
        <title>Nanopore Sequencing Significantly Improves Genome Assembly of the Protozoan Parasite Trypanosoma cruzi.</title>
        <authorList>
            <person name="Diaz-Viraque F."/>
            <person name="Pita S."/>
            <person name="Greif G."/>
            <person name="de Souza R.C.M."/>
            <person name="Iraola G."/>
            <person name="Robello C."/>
        </authorList>
    </citation>
    <scope>NUCLEOTIDE SEQUENCE [LARGE SCALE GENOMIC DNA]</scope>
    <source>
        <strain evidence="3 4">Berenice</strain>
    </source>
</reference>
<keyword evidence="1" id="KW-0175">Coiled coil</keyword>
<protein>
    <submittedName>
        <fullName evidence="3">Uncharacterized protein</fullName>
    </submittedName>
</protein>
<dbReference type="EMBL" id="JABDHM010000003">
    <property type="protein sequence ID" value="KAF5226209.1"/>
    <property type="molecule type" value="Genomic_DNA"/>
</dbReference>
<sequence length="293" mass="32699">MMQRAESSFLVSDSIDKFCPNVHCPHRAAVERERYTSMQLTAVNRVLEEGQQYLRLKNGRLEAEVKSKNEQLQQLDTIARRETTRREELEEQLVEIRRTIHARYSAAYSHAASQEAEVAWVQQERKLLVEQVLQLQSALNEMVRLNEALQYALLSNGIDASTAMSASVKPLTSTPRLPSNSHSSSSPPSLSSSSSSSSSSSLSLSASSPKHTSVFPPLHTELPGELNENSHELEKSHESFNKGRKEAVTILPPVREKQRDDFHSDLMTMQNVVSELQSLKAFLNSIGGAESLK</sequence>
<feature type="region of interest" description="Disordered" evidence="2">
    <location>
        <begin position="169"/>
        <end position="256"/>
    </location>
</feature>
<evidence type="ECO:0000256" key="1">
    <source>
        <dbReference type="SAM" id="Coils"/>
    </source>
</evidence>
<dbReference type="VEuPathDB" id="TriTrypDB:ECC02_000772"/>
<accession>A0A7J6YI19</accession>
<dbReference type="Proteomes" id="UP000583944">
    <property type="component" value="Unassembled WGS sequence"/>
</dbReference>
<evidence type="ECO:0000313" key="3">
    <source>
        <dbReference type="EMBL" id="KAF5226209.1"/>
    </source>
</evidence>
<gene>
    <name evidence="3" type="ORF">ECC02_000772</name>
</gene>
<proteinExistence type="predicted"/>
<dbReference type="VEuPathDB" id="TriTrypDB:BCY84_10612"/>
<dbReference type="AlphaFoldDB" id="A0A7J6YI19"/>
<feature type="coiled-coil region" evidence="1">
    <location>
        <begin position="58"/>
        <end position="99"/>
    </location>
</feature>
<organism evidence="3 4">
    <name type="scientific">Trypanosoma cruzi</name>
    <dbReference type="NCBI Taxonomy" id="5693"/>
    <lineage>
        <taxon>Eukaryota</taxon>
        <taxon>Discoba</taxon>
        <taxon>Euglenozoa</taxon>
        <taxon>Kinetoplastea</taxon>
        <taxon>Metakinetoplastina</taxon>
        <taxon>Trypanosomatida</taxon>
        <taxon>Trypanosomatidae</taxon>
        <taxon>Trypanosoma</taxon>
        <taxon>Schizotrypanum</taxon>
    </lineage>
</organism>
<evidence type="ECO:0000256" key="2">
    <source>
        <dbReference type="SAM" id="MobiDB-lite"/>
    </source>
</evidence>
<evidence type="ECO:0000313" key="4">
    <source>
        <dbReference type="Proteomes" id="UP000583944"/>
    </source>
</evidence>
<feature type="compositionally biased region" description="Basic and acidic residues" evidence="2">
    <location>
        <begin position="228"/>
        <end position="247"/>
    </location>
</feature>
<feature type="compositionally biased region" description="Low complexity" evidence="2">
    <location>
        <begin position="177"/>
        <end position="209"/>
    </location>
</feature>